<protein>
    <submittedName>
        <fullName evidence="9">Protein SNQ2</fullName>
    </submittedName>
</protein>
<feature type="domain" description="ABC transporter family G" evidence="8">
    <location>
        <begin position="26"/>
        <end position="86"/>
    </location>
</feature>
<feature type="non-terminal residue" evidence="9">
    <location>
        <position position="222"/>
    </location>
</feature>
<evidence type="ECO:0000259" key="8">
    <source>
        <dbReference type="Pfam" id="PF19055"/>
    </source>
</evidence>
<dbReference type="HOGENOM" id="CLU_1258759_0_0_1"/>
<comment type="caution">
    <text evidence="9">The sequence shown here is derived from an EMBL/GenBank/DDBJ whole genome shotgun (WGS) entry which is preliminary data.</text>
</comment>
<evidence type="ECO:0000259" key="7">
    <source>
        <dbReference type="Pfam" id="PF01061"/>
    </source>
</evidence>
<dbReference type="eggNOG" id="KOG0065">
    <property type="taxonomic scope" value="Eukaryota"/>
</dbReference>
<dbReference type="InterPro" id="IPR013525">
    <property type="entry name" value="ABC2_TM"/>
</dbReference>
<dbReference type="InterPro" id="IPR043926">
    <property type="entry name" value="ABCG_dom"/>
</dbReference>
<keyword evidence="5 6" id="KW-0472">Membrane</keyword>
<keyword evidence="2" id="KW-0813">Transport</keyword>
<evidence type="ECO:0000256" key="3">
    <source>
        <dbReference type="ARBA" id="ARBA00022692"/>
    </source>
</evidence>
<dbReference type="InterPro" id="IPR027417">
    <property type="entry name" value="P-loop_NTPase"/>
</dbReference>
<evidence type="ECO:0000256" key="5">
    <source>
        <dbReference type="ARBA" id="ARBA00023136"/>
    </source>
</evidence>
<keyword evidence="4 6" id="KW-1133">Transmembrane helix</keyword>
<gene>
    <name evidence="9" type="ORF">G210_5161</name>
</gene>
<dbReference type="PANTHER" id="PTHR19241">
    <property type="entry name" value="ATP-BINDING CASSETTE TRANSPORTER"/>
    <property type="match status" value="1"/>
</dbReference>
<dbReference type="Gene3D" id="3.40.50.300">
    <property type="entry name" value="P-loop containing nucleotide triphosphate hydrolases"/>
    <property type="match status" value="1"/>
</dbReference>
<sequence length="222" mass="24677">SQSAWAIVKVLRHLAAAGQSILCTIHQPSATLFEEFDRLLLLKKGGIVTYFGDIGDRSKVILDYFERNGARHCEDDENPAEYILEAIGAGATASTNFDWGELWANSPEKVASDKKVDELIAEGQSKHTEGTTSKALSQKYATPYFYQFYFVVQRTCLTFYRAPQYIMAKMFLMTVSGLFIGFTFFGLNRHASKVNAQNGAFCSFLSVVVSAPAINQIQEKAI</sequence>
<reference evidence="9 10" key="1">
    <citation type="submission" date="2013-02" db="EMBL/GenBank/DDBJ databases">
        <title>Genome sequence of Candida maltosa Xu316, a potential industrial strain for xylitol and ethanol production.</title>
        <authorList>
            <person name="Yu J."/>
            <person name="Wang Q."/>
            <person name="Geng X."/>
            <person name="Bao W."/>
            <person name="He P."/>
            <person name="Cai J."/>
        </authorList>
    </citation>
    <scope>NUCLEOTIDE SEQUENCE [LARGE SCALE GENOMIC DNA]</scope>
    <source>
        <strain evidence="10">Xu316</strain>
    </source>
</reference>
<dbReference type="AlphaFoldDB" id="M3JSK2"/>
<feature type="non-terminal residue" evidence="9">
    <location>
        <position position="1"/>
    </location>
</feature>
<dbReference type="Proteomes" id="UP000011777">
    <property type="component" value="Unassembled WGS sequence"/>
</dbReference>
<dbReference type="GO" id="GO:0140359">
    <property type="term" value="F:ABC-type transporter activity"/>
    <property type="evidence" value="ECO:0007669"/>
    <property type="project" value="InterPro"/>
</dbReference>
<organism evidence="9 10">
    <name type="scientific">Candida maltosa (strain Xu316)</name>
    <name type="common">Yeast</name>
    <dbReference type="NCBI Taxonomy" id="1245528"/>
    <lineage>
        <taxon>Eukaryota</taxon>
        <taxon>Fungi</taxon>
        <taxon>Dikarya</taxon>
        <taxon>Ascomycota</taxon>
        <taxon>Saccharomycotina</taxon>
        <taxon>Pichiomycetes</taxon>
        <taxon>Debaryomycetaceae</taxon>
        <taxon>Candida/Lodderomyces clade</taxon>
        <taxon>Candida</taxon>
    </lineage>
</organism>
<accession>M3JSK2</accession>
<evidence type="ECO:0000256" key="2">
    <source>
        <dbReference type="ARBA" id="ARBA00022448"/>
    </source>
</evidence>
<evidence type="ECO:0000256" key="4">
    <source>
        <dbReference type="ARBA" id="ARBA00022989"/>
    </source>
</evidence>
<feature type="domain" description="ABC-2 type transporter transmembrane" evidence="7">
    <location>
        <begin position="146"/>
        <end position="215"/>
    </location>
</feature>
<dbReference type="Pfam" id="PF19055">
    <property type="entry name" value="ABC2_membrane_7"/>
    <property type="match status" value="1"/>
</dbReference>
<evidence type="ECO:0000256" key="1">
    <source>
        <dbReference type="ARBA" id="ARBA00004141"/>
    </source>
</evidence>
<keyword evidence="3 6" id="KW-0812">Transmembrane</keyword>
<proteinExistence type="predicted"/>
<dbReference type="EMBL" id="AOGT01002878">
    <property type="protein sequence ID" value="EMG45239.1"/>
    <property type="molecule type" value="Genomic_DNA"/>
</dbReference>
<keyword evidence="10" id="KW-1185">Reference proteome</keyword>
<evidence type="ECO:0000256" key="6">
    <source>
        <dbReference type="SAM" id="Phobius"/>
    </source>
</evidence>
<dbReference type="STRING" id="1245528.M3JSK2"/>
<feature type="transmembrane region" description="Helical" evidence="6">
    <location>
        <begin position="165"/>
        <end position="187"/>
    </location>
</feature>
<evidence type="ECO:0000313" key="9">
    <source>
        <dbReference type="EMBL" id="EMG45239.1"/>
    </source>
</evidence>
<dbReference type="GO" id="GO:0016020">
    <property type="term" value="C:membrane"/>
    <property type="evidence" value="ECO:0007669"/>
    <property type="project" value="UniProtKB-SubCell"/>
</dbReference>
<dbReference type="Pfam" id="PF01061">
    <property type="entry name" value="ABC2_membrane"/>
    <property type="match status" value="1"/>
</dbReference>
<dbReference type="OrthoDB" id="4093979at2759"/>
<name>M3JSK2_CANMX</name>
<comment type="subcellular location">
    <subcellularLocation>
        <location evidence="1">Membrane</location>
        <topology evidence="1">Multi-pass membrane protein</topology>
    </subcellularLocation>
</comment>
<evidence type="ECO:0000313" key="10">
    <source>
        <dbReference type="Proteomes" id="UP000011777"/>
    </source>
</evidence>